<evidence type="ECO:0000313" key="1">
    <source>
        <dbReference type="EMBL" id="ADQ52812.1"/>
    </source>
</evidence>
<name>E5DQ26_9CAUD</name>
<dbReference type="RefSeq" id="YP_009011522.1">
    <property type="nucleotide sequence ID" value="NC_023688.1"/>
</dbReference>
<protein>
    <submittedName>
        <fullName evidence="1">Uncharacterized protein</fullName>
    </submittedName>
</protein>
<sequence length="180" mass="20092">MKRLILIAGLLLGGCASIPSDEYDIGARHSQINFLNNMEEQAKQLTINLEEREARNAIEAEQKEWSRQNDAKIDQRIAEDEAKNFSFNLGRGLGITSKCAQARMSNSSYYNHFKTKVLKDAKSNPNYDAAKVQAGFEQGVVIGSQLMHTNPYMMLQGCTQMNAAVESDVSVNHTKVSDFQ</sequence>
<organism evidence="1 2">
    <name type="scientific">Aeromonas phage PX29</name>
    <dbReference type="NCBI Taxonomy" id="926067"/>
    <lineage>
        <taxon>Viruses</taxon>
        <taxon>Duplodnaviria</taxon>
        <taxon>Heunggongvirae</taxon>
        <taxon>Uroviricota</taxon>
        <taxon>Caudoviricetes</taxon>
        <taxon>Pantevenvirales</taxon>
        <taxon>Straboviridae</taxon>
        <taxon>Angelvirus</taxon>
        <taxon>Angelvirus px29</taxon>
    </lineage>
</organism>
<dbReference type="KEGG" id="vg:18560017"/>
<dbReference type="Proteomes" id="UP000008726">
    <property type="component" value="Segment"/>
</dbReference>
<gene>
    <name evidence="1" type="ORF">PX29p093</name>
</gene>
<reference evidence="1 2" key="1">
    <citation type="journal article" date="2010" name="Virol. J.">
        <title>Genomes of the T4-related bacteriophages as windows on microbial genome evolution.</title>
        <authorList>
            <person name="Petrov V.M."/>
            <person name="Ratnayaka S."/>
            <person name="Nolan J.M."/>
            <person name="Miller E.S."/>
            <person name="Karam J.D."/>
        </authorList>
    </citation>
    <scope>NUCLEOTIDE SEQUENCE [LARGE SCALE GENOMIC DNA]</scope>
</reference>
<proteinExistence type="predicted"/>
<dbReference type="EMBL" id="GU396103">
    <property type="protein sequence ID" value="ADQ52812.1"/>
    <property type="molecule type" value="Genomic_DNA"/>
</dbReference>
<dbReference type="OrthoDB" id="32261at10239"/>
<dbReference type="GeneID" id="18560017"/>
<accession>E5DQ26</accession>
<evidence type="ECO:0000313" key="2">
    <source>
        <dbReference type="Proteomes" id="UP000008726"/>
    </source>
</evidence>
<keyword evidence="2" id="KW-1185">Reference proteome</keyword>
<dbReference type="PROSITE" id="PS51257">
    <property type="entry name" value="PROKAR_LIPOPROTEIN"/>
    <property type="match status" value="1"/>
</dbReference>